<protein>
    <recommendedName>
        <fullName evidence="4">DUF3899 domain-containing protein</fullName>
    </recommendedName>
</protein>
<name>A0ABS4CEH5_9ENTE</name>
<feature type="transmembrane region" description="Helical" evidence="1">
    <location>
        <begin position="66"/>
        <end position="87"/>
    </location>
</feature>
<organism evidence="2 3">
    <name type="scientific">Enterococcus larvae</name>
    <dbReference type="NCBI Taxonomy" id="2794352"/>
    <lineage>
        <taxon>Bacteria</taxon>
        <taxon>Bacillati</taxon>
        <taxon>Bacillota</taxon>
        <taxon>Bacilli</taxon>
        <taxon>Lactobacillales</taxon>
        <taxon>Enterococcaceae</taxon>
        <taxon>Enterococcus</taxon>
    </lineage>
</organism>
<evidence type="ECO:0000313" key="3">
    <source>
        <dbReference type="Proteomes" id="UP000673375"/>
    </source>
</evidence>
<sequence length="88" mass="9789">MDIGEIRLFTAAGFVSTGLLLLFALLIKYVTDGLFLSRTPQRFILDSKNPFYSSEKRGGDQFSSWVLHYIPALCLACLILLLFSLLAG</sequence>
<dbReference type="EMBL" id="JAEDXU010000001">
    <property type="protein sequence ID" value="MBP1045018.1"/>
    <property type="molecule type" value="Genomic_DNA"/>
</dbReference>
<gene>
    <name evidence="2" type="ORF">I6N96_01910</name>
</gene>
<feature type="transmembrane region" description="Helical" evidence="1">
    <location>
        <begin position="6"/>
        <end position="27"/>
    </location>
</feature>
<evidence type="ECO:0000313" key="2">
    <source>
        <dbReference type="EMBL" id="MBP1045018.1"/>
    </source>
</evidence>
<evidence type="ECO:0000256" key="1">
    <source>
        <dbReference type="SAM" id="Phobius"/>
    </source>
</evidence>
<keyword evidence="1" id="KW-0472">Membrane</keyword>
<comment type="caution">
    <text evidence="2">The sequence shown here is derived from an EMBL/GenBank/DDBJ whole genome shotgun (WGS) entry which is preliminary data.</text>
</comment>
<reference evidence="2 3" key="1">
    <citation type="submission" date="2020-12" db="EMBL/GenBank/DDBJ databases">
        <title>Vagococcus allomyrinae sp. nov. and Enterococcus lavae sp. nov., isolated from the larvae of Allomyrina dichotoma.</title>
        <authorList>
            <person name="Lee S.D."/>
        </authorList>
    </citation>
    <scope>NUCLEOTIDE SEQUENCE [LARGE SCALE GENOMIC DNA]</scope>
    <source>
        <strain evidence="2 3">BWM-S5</strain>
    </source>
</reference>
<dbReference type="Proteomes" id="UP000673375">
    <property type="component" value="Unassembled WGS sequence"/>
</dbReference>
<keyword evidence="1" id="KW-1133">Transmembrane helix</keyword>
<proteinExistence type="predicted"/>
<dbReference type="RefSeq" id="WP_209555807.1">
    <property type="nucleotide sequence ID" value="NZ_JAEDXU010000001.1"/>
</dbReference>
<keyword evidence="1" id="KW-0812">Transmembrane</keyword>
<keyword evidence="3" id="KW-1185">Reference proteome</keyword>
<evidence type="ECO:0008006" key="4">
    <source>
        <dbReference type="Google" id="ProtNLM"/>
    </source>
</evidence>
<accession>A0ABS4CEH5</accession>